<dbReference type="RefSeq" id="XP_033672952.1">
    <property type="nucleotide sequence ID" value="XM_033811355.1"/>
</dbReference>
<evidence type="ECO:0000313" key="3">
    <source>
        <dbReference type="Proteomes" id="UP000799537"/>
    </source>
</evidence>
<evidence type="ECO:0000256" key="1">
    <source>
        <dbReference type="SAM" id="MobiDB-lite"/>
    </source>
</evidence>
<accession>A0A6A6CZ85</accession>
<dbReference type="InterPro" id="IPR018818">
    <property type="entry name" value="Stb3"/>
</dbReference>
<dbReference type="Proteomes" id="UP000799537">
    <property type="component" value="Unassembled WGS sequence"/>
</dbReference>
<dbReference type="PANTHER" id="PTHR28164">
    <property type="entry name" value="PROTEIN STB3"/>
    <property type="match status" value="1"/>
</dbReference>
<proteinExistence type="predicted"/>
<dbReference type="GO" id="GO:0005634">
    <property type="term" value="C:nucleus"/>
    <property type="evidence" value="ECO:0007669"/>
    <property type="project" value="TreeGrafter"/>
</dbReference>
<gene>
    <name evidence="2" type="ORF">M409DRAFT_49817</name>
</gene>
<organism evidence="2 3">
    <name type="scientific">Zasmidium cellare ATCC 36951</name>
    <dbReference type="NCBI Taxonomy" id="1080233"/>
    <lineage>
        <taxon>Eukaryota</taxon>
        <taxon>Fungi</taxon>
        <taxon>Dikarya</taxon>
        <taxon>Ascomycota</taxon>
        <taxon>Pezizomycotina</taxon>
        <taxon>Dothideomycetes</taxon>
        <taxon>Dothideomycetidae</taxon>
        <taxon>Mycosphaerellales</taxon>
        <taxon>Mycosphaerellaceae</taxon>
        <taxon>Zasmidium</taxon>
    </lineage>
</organism>
<reference evidence="2" key="1">
    <citation type="journal article" date="2020" name="Stud. Mycol.">
        <title>101 Dothideomycetes genomes: a test case for predicting lifestyles and emergence of pathogens.</title>
        <authorList>
            <person name="Haridas S."/>
            <person name="Albert R."/>
            <person name="Binder M."/>
            <person name="Bloem J."/>
            <person name="Labutti K."/>
            <person name="Salamov A."/>
            <person name="Andreopoulos B."/>
            <person name="Baker S."/>
            <person name="Barry K."/>
            <person name="Bills G."/>
            <person name="Bluhm B."/>
            <person name="Cannon C."/>
            <person name="Castanera R."/>
            <person name="Culley D."/>
            <person name="Daum C."/>
            <person name="Ezra D."/>
            <person name="Gonzalez J."/>
            <person name="Henrissat B."/>
            <person name="Kuo A."/>
            <person name="Liang C."/>
            <person name="Lipzen A."/>
            <person name="Lutzoni F."/>
            <person name="Magnuson J."/>
            <person name="Mondo S."/>
            <person name="Nolan M."/>
            <person name="Ohm R."/>
            <person name="Pangilinan J."/>
            <person name="Park H.-J."/>
            <person name="Ramirez L."/>
            <person name="Alfaro M."/>
            <person name="Sun H."/>
            <person name="Tritt A."/>
            <person name="Yoshinaga Y."/>
            <person name="Zwiers L.-H."/>
            <person name="Turgeon B."/>
            <person name="Goodwin S."/>
            <person name="Spatafora J."/>
            <person name="Crous P."/>
            <person name="Grigoriev I."/>
        </authorList>
    </citation>
    <scope>NUCLEOTIDE SEQUENCE</scope>
    <source>
        <strain evidence="2">ATCC 36951</strain>
    </source>
</reference>
<evidence type="ECO:0000313" key="2">
    <source>
        <dbReference type="EMBL" id="KAF2172063.1"/>
    </source>
</evidence>
<protein>
    <recommendedName>
        <fullName evidence="4">Sin3 binding protein</fullName>
    </recommendedName>
</protein>
<dbReference type="AlphaFoldDB" id="A0A6A6CZ85"/>
<keyword evidence="3" id="KW-1185">Reference proteome</keyword>
<sequence length="353" mass="37642">MATASSTPFVNIPKLRDTSDHSGTAIHEKKATMALLTPPTSTSPELAAHPGNEGATSPPEMDIEQEMDIQPSGMPLSRGALSDLDGAQTITPPMLAKHHLPGILLGNGPCPIRHVMGELTHTVPGFSRIPVAKARRIVVAALENPQGGGPDGNIEFNKTGWGKWDAHYKGSSRDSAIGSFNDNRLSPPRSERSYAVSYSDSAINIPGQHFPAKYRDQHSGGSWGASSLREEDEFDMDMIVEDEADNMSMDGLSDSDSEMNDDDDDATDPGDWAAVGIDALRKASLPTPNAPRQNYRATSQPYHGQWASKLRRPSANPQQPLHSASVPIGGAFPGLQTPEESAAVAALMSMGSM</sequence>
<feature type="compositionally biased region" description="Acidic residues" evidence="1">
    <location>
        <begin position="253"/>
        <end position="268"/>
    </location>
</feature>
<feature type="region of interest" description="Disordered" evidence="1">
    <location>
        <begin position="1"/>
        <end position="22"/>
    </location>
</feature>
<dbReference type="PANTHER" id="PTHR28164:SF1">
    <property type="entry name" value="PROTEIN STB3"/>
    <property type="match status" value="1"/>
</dbReference>
<dbReference type="GO" id="GO:0000432">
    <property type="term" value="P:positive regulation of transcription from RNA polymerase II promoter by glucose"/>
    <property type="evidence" value="ECO:0007669"/>
    <property type="project" value="TreeGrafter"/>
</dbReference>
<feature type="region of interest" description="Disordered" evidence="1">
    <location>
        <begin position="247"/>
        <end position="268"/>
    </location>
</feature>
<dbReference type="EMBL" id="ML993581">
    <property type="protein sequence ID" value="KAF2172063.1"/>
    <property type="molecule type" value="Genomic_DNA"/>
</dbReference>
<feature type="region of interest" description="Disordered" evidence="1">
    <location>
        <begin position="36"/>
        <end position="59"/>
    </location>
</feature>
<dbReference type="Pfam" id="PF10330">
    <property type="entry name" value="Stb3"/>
    <property type="match status" value="1"/>
</dbReference>
<evidence type="ECO:0008006" key="4">
    <source>
        <dbReference type="Google" id="ProtNLM"/>
    </source>
</evidence>
<name>A0A6A6CZ85_ZASCE</name>
<dbReference type="GO" id="GO:0043565">
    <property type="term" value="F:sequence-specific DNA binding"/>
    <property type="evidence" value="ECO:0007669"/>
    <property type="project" value="TreeGrafter"/>
</dbReference>
<feature type="region of interest" description="Disordered" evidence="1">
    <location>
        <begin position="311"/>
        <end position="331"/>
    </location>
</feature>
<dbReference type="OrthoDB" id="5391991at2759"/>
<dbReference type="GeneID" id="54564627"/>